<organism evidence="2 3">
    <name type="scientific">Rhizoctonia solani</name>
    <dbReference type="NCBI Taxonomy" id="456999"/>
    <lineage>
        <taxon>Eukaryota</taxon>
        <taxon>Fungi</taxon>
        <taxon>Dikarya</taxon>
        <taxon>Basidiomycota</taxon>
        <taxon>Agaricomycotina</taxon>
        <taxon>Agaricomycetes</taxon>
        <taxon>Cantharellales</taxon>
        <taxon>Ceratobasidiaceae</taxon>
        <taxon>Rhizoctonia</taxon>
    </lineage>
</organism>
<dbReference type="EMBL" id="CAJMWT010010658">
    <property type="protein sequence ID" value="CAE6542742.1"/>
    <property type="molecule type" value="Genomic_DNA"/>
</dbReference>
<dbReference type="InterPro" id="IPR000772">
    <property type="entry name" value="Ricin_B_lectin"/>
</dbReference>
<evidence type="ECO:0000259" key="1">
    <source>
        <dbReference type="Pfam" id="PF14200"/>
    </source>
</evidence>
<name>A0A8H3DW83_9AGAM</name>
<feature type="domain" description="Ricin B lectin" evidence="1">
    <location>
        <begin position="191"/>
        <end position="266"/>
    </location>
</feature>
<protein>
    <recommendedName>
        <fullName evidence="1">Ricin B lectin domain-containing protein</fullName>
    </recommendedName>
</protein>
<reference evidence="2" key="1">
    <citation type="submission" date="2021-01" db="EMBL/GenBank/DDBJ databases">
        <authorList>
            <person name="Kaushik A."/>
        </authorList>
    </citation>
    <scope>NUCLEOTIDE SEQUENCE</scope>
    <source>
        <strain evidence="2">AG2-2IIIB</strain>
    </source>
</reference>
<dbReference type="AlphaFoldDB" id="A0A8H3DW83"/>
<evidence type="ECO:0000313" key="2">
    <source>
        <dbReference type="EMBL" id="CAE6542742.1"/>
    </source>
</evidence>
<dbReference type="Gene3D" id="2.80.10.50">
    <property type="match status" value="2"/>
</dbReference>
<dbReference type="SUPFAM" id="SSF50370">
    <property type="entry name" value="Ricin B-like lectins"/>
    <property type="match status" value="2"/>
</dbReference>
<comment type="caution">
    <text evidence="2">The sequence shown here is derived from an EMBL/GenBank/DDBJ whole genome shotgun (WGS) entry which is preliminary data.</text>
</comment>
<dbReference type="PROSITE" id="PS50231">
    <property type="entry name" value="RICIN_B_LECTIN"/>
    <property type="match status" value="1"/>
</dbReference>
<accession>A0A8H3DW83</accession>
<proteinExistence type="predicted"/>
<sequence length="338" mass="38198">MVSYPLPVFSAMLPYTQARRPSPAVVISEMALSPGVYRIRNARTNTYIDQKGSSTDVIHGWNYVQHDRADQHWFAQLSGDGVVFKNVEYGQYAYTTNIQNGGKVFASNNLIIWNLSRNENEWTISCPGTNYVVEIRDANKANGAGINLWENLGLQHQRWIFEKISDRQPQELNPRHLPQHYQLSQDYFQQPNQQSTLSPVLPGIYFLRNVMSNALVSLPGGSAEEGAEISGYGFSGGNHQKWQLQSTGHGRNVTFRNVQTNTYLWFRGESFVPSFSVKSSYQSQEYAIATANRGFYILPAQQPGCALSLLHGSAQNGTEIAIWHNDQQDNQKWHLEHA</sequence>
<dbReference type="Proteomes" id="UP000663843">
    <property type="component" value="Unassembled WGS sequence"/>
</dbReference>
<dbReference type="CDD" id="cd23455">
    <property type="entry name" value="beta-trefoil_Ricin_RSA"/>
    <property type="match status" value="1"/>
</dbReference>
<evidence type="ECO:0000313" key="3">
    <source>
        <dbReference type="Proteomes" id="UP000663843"/>
    </source>
</evidence>
<dbReference type="CDD" id="cd23422">
    <property type="entry name" value="beta-trefoil_Ricin_MPL_CNL"/>
    <property type="match status" value="1"/>
</dbReference>
<feature type="domain" description="Ricin B lectin" evidence="1">
    <location>
        <begin position="33"/>
        <end position="94"/>
    </location>
</feature>
<dbReference type="InterPro" id="IPR035992">
    <property type="entry name" value="Ricin_B-like_lectins"/>
</dbReference>
<gene>
    <name evidence="2" type="ORF">RDB_LOCUS201189</name>
</gene>
<dbReference type="Pfam" id="PF14200">
    <property type="entry name" value="RicinB_lectin_2"/>
    <property type="match status" value="2"/>
</dbReference>